<dbReference type="InterPro" id="IPR050879">
    <property type="entry name" value="Acyltransferase_3"/>
</dbReference>
<feature type="transmembrane region" description="Helical" evidence="1">
    <location>
        <begin position="164"/>
        <end position="184"/>
    </location>
</feature>
<feature type="transmembrane region" description="Helical" evidence="1">
    <location>
        <begin position="287"/>
        <end position="305"/>
    </location>
</feature>
<dbReference type="Proteomes" id="UP001229862">
    <property type="component" value="Chromosome"/>
</dbReference>
<reference evidence="4 5" key="1">
    <citation type="submission" date="2023-08" db="EMBL/GenBank/DDBJ databases">
        <title>New molecular markers tilS and rpoB for phylogenetic and monitoring studies of the genus Thiothrix biodiversity.</title>
        <authorList>
            <person name="Ravin N.V."/>
            <person name="Smolyakov D."/>
            <person name="Markov N.D."/>
            <person name="Beletsky A.V."/>
            <person name="Mardanov A.V."/>
            <person name="Rudenko T.S."/>
            <person name="Grabovich M.Y."/>
        </authorList>
    </citation>
    <scope>NUCLEOTIDE SEQUENCE</scope>
    <source>
        <strain evidence="4">DNT52</strain>
        <strain evidence="3 5">H33</strain>
    </source>
</reference>
<feature type="transmembrane region" description="Helical" evidence="1">
    <location>
        <begin position="255"/>
        <end position="275"/>
    </location>
</feature>
<dbReference type="EMBL" id="JAVFKN010000008">
    <property type="protein sequence ID" value="MDQ5768375.1"/>
    <property type="molecule type" value="Genomic_DNA"/>
</dbReference>
<feature type="transmembrane region" description="Helical" evidence="1">
    <location>
        <begin position="222"/>
        <end position="240"/>
    </location>
</feature>
<dbReference type="PANTHER" id="PTHR23028:SF53">
    <property type="entry name" value="ACYL_TRANSF_3 DOMAIN-CONTAINING PROTEIN"/>
    <property type="match status" value="1"/>
</dbReference>
<proteinExistence type="predicted"/>
<evidence type="ECO:0000259" key="2">
    <source>
        <dbReference type="Pfam" id="PF01757"/>
    </source>
</evidence>
<keyword evidence="4" id="KW-0808">Transferase</keyword>
<keyword evidence="5" id="KW-1185">Reference proteome</keyword>
<feature type="transmembrane region" description="Helical" evidence="1">
    <location>
        <begin position="133"/>
        <end position="157"/>
    </location>
</feature>
<dbReference type="GO" id="GO:0000271">
    <property type="term" value="P:polysaccharide biosynthetic process"/>
    <property type="evidence" value="ECO:0007669"/>
    <property type="project" value="TreeGrafter"/>
</dbReference>
<feature type="transmembrane region" description="Helical" evidence="1">
    <location>
        <begin position="49"/>
        <end position="67"/>
    </location>
</feature>
<organism evidence="4">
    <name type="scientific">Thiothrix subterranea</name>
    <dbReference type="NCBI Taxonomy" id="2735563"/>
    <lineage>
        <taxon>Bacteria</taxon>
        <taxon>Pseudomonadati</taxon>
        <taxon>Pseudomonadota</taxon>
        <taxon>Gammaproteobacteria</taxon>
        <taxon>Thiotrichales</taxon>
        <taxon>Thiotrichaceae</taxon>
        <taxon>Thiothrix</taxon>
    </lineage>
</organism>
<keyword evidence="1" id="KW-0812">Transmembrane</keyword>
<protein>
    <submittedName>
        <fullName evidence="4">Acyltransferase</fullName>
        <ecNumber evidence="4">2.3.-.-</ecNumber>
    </submittedName>
</protein>
<name>A0AA51QX68_9GAMM</name>
<sequence>MAEHQVRHLDSIESLRGVAALMVLLYHLAELVKIPVPESMGFIPARFGLGVPLFYTLSGFVLAYGYADKLSGRVQIYRFYIRRLFRIAPLFYTMLVLWLMANWVVWDKTFSFQTLFLNVSFLFGLIPGQHESIVWAGWSIGIEMLFYLMFPVFAVLIPSLRAALIIFVVACILSTSIYNAYSVAGLGSYAYMNLGTHLPFFIAGITCFRLWQAMAFARSPALGWLLLGISMILAITVASSDRLDTALLQIGFDRGIWAIVFGLLLLSACYARNPVLESFPLRHLGKLSFSIYLLHPMIMVALIKLEFPAHIAALTGGGMAGFLCAALIAISLVWTLSTLSFRFVEKPGIEFGRNLLRA</sequence>
<dbReference type="AlphaFoldDB" id="A0AA51QX68"/>
<dbReference type="RefSeq" id="WP_308134419.1">
    <property type="nucleotide sequence ID" value="NZ_CP133217.1"/>
</dbReference>
<gene>
    <name evidence="3" type="ORF">RCC75_07535</name>
    <name evidence="4" type="ORF">RCG00_01065</name>
</gene>
<dbReference type="GO" id="GO:0016020">
    <property type="term" value="C:membrane"/>
    <property type="evidence" value="ECO:0007669"/>
    <property type="project" value="TreeGrafter"/>
</dbReference>
<feature type="transmembrane region" description="Helical" evidence="1">
    <location>
        <begin position="87"/>
        <end position="106"/>
    </location>
</feature>
<feature type="transmembrane region" description="Helical" evidence="1">
    <location>
        <begin position="190"/>
        <end position="210"/>
    </location>
</feature>
<evidence type="ECO:0000313" key="5">
    <source>
        <dbReference type="Proteomes" id="UP001223336"/>
    </source>
</evidence>
<feature type="transmembrane region" description="Helical" evidence="1">
    <location>
        <begin position="311"/>
        <end position="336"/>
    </location>
</feature>
<dbReference type="EMBL" id="CP133217">
    <property type="protein sequence ID" value="WML86963.1"/>
    <property type="molecule type" value="Genomic_DNA"/>
</dbReference>
<dbReference type="Pfam" id="PF01757">
    <property type="entry name" value="Acyl_transf_3"/>
    <property type="match status" value="1"/>
</dbReference>
<feature type="transmembrane region" description="Helical" evidence="1">
    <location>
        <begin position="12"/>
        <end position="29"/>
    </location>
</feature>
<feature type="domain" description="Acyltransferase 3" evidence="2">
    <location>
        <begin position="10"/>
        <end position="336"/>
    </location>
</feature>
<evidence type="ECO:0000313" key="3">
    <source>
        <dbReference type="EMBL" id="MDQ5768375.1"/>
    </source>
</evidence>
<keyword evidence="1" id="KW-0472">Membrane</keyword>
<dbReference type="GO" id="GO:0016747">
    <property type="term" value="F:acyltransferase activity, transferring groups other than amino-acyl groups"/>
    <property type="evidence" value="ECO:0007669"/>
    <property type="project" value="InterPro"/>
</dbReference>
<dbReference type="Proteomes" id="UP001223336">
    <property type="component" value="Unassembled WGS sequence"/>
</dbReference>
<dbReference type="InterPro" id="IPR002656">
    <property type="entry name" value="Acyl_transf_3_dom"/>
</dbReference>
<keyword evidence="1" id="KW-1133">Transmembrane helix</keyword>
<evidence type="ECO:0000256" key="1">
    <source>
        <dbReference type="SAM" id="Phobius"/>
    </source>
</evidence>
<dbReference type="PANTHER" id="PTHR23028">
    <property type="entry name" value="ACETYLTRANSFERASE"/>
    <property type="match status" value="1"/>
</dbReference>
<evidence type="ECO:0000313" key="4">
    <source>
        <dbReference type="EMBL" id="WML86963.1"/>
    </source>
</evidence>
<accession>A0AA51QX68</accession>
<keyword evidence="4" id="KW-0012">Acyltransferase</keyword>
<dbReference type="EC" id="2.3.-.-" evidence="4"/>